<dbReference type="InterPro" id="IPR047640">
    <property type="entry name" value="RpiR-like"/>
</dbReference>
<sequence length="247" mass="28767">MSTIYHFDRLFPNNTFYPEDEITINKIFTMIQNGENLDIRNIAEKNYTSISSISRLVKRTGLKNYKEFIYYLQQIVKNKTDHQLSELPFATTTSNWEDIGQQLQTAFKEKKVFLFGEGFCQFLVSYTYRKLLLKRIYAVDLNGVEISTVSDETPYTLITFSHSGENKRGLIKMHECKQYGGKVIAITAASNSSYQKESDYCIIVDSNSNTTDYENKYLNYFFGNTLNLMEYLIDNYVEDDLKTGKHE</sequence>
<dbReference type="PANTHER" id="PTHR30514:SF21">
    <property type="entry name" value="RPIR-FAMILY TRANSCRIPTIONAL REGULATOR"/>
    <property type="match status" value="1"/>
</dbReference>
<comment type="caution">
    <text evidence="2">The sequence shown here is derived from an EMBL/GenBank/DDBJ whole genome shotgun (WGS) entry which is preliminary data.</text>
</comment>
<gene>
    <name evidence="2" type="ORF">FYJ79_04285</name>
</gene>
<name>A0A844FS43_9FIRM</name>
<proteinExistence type="predicted"/>
<dbReference type="AlphaFoldDB" id="A0A844FS43"/>
<evidence type="ECO:0000313" key="2">
    <source>
        <dbReference type="EMBL" id="MST88801.1"/>
    </source>
</evidence>
<evidence type="ECO:0000313" key="3">
    <source>
        <dbReference type="Proteomes" id="UP000442619"/>
    </source>
</evidence>
<dbReference type="CDD" id="cd05013">
    <property type="entry name" value="SIS_RpiR"/>
    <property type="match status" value="1"/>
</dbReference>
<protein>
    <submittedName>
        <fullName evidence="2">MurR/RpiR family transcriptional regulator</fullName>
    </submittedName>
</protein>
<reference evidence="2 3" key="1">
    <citation type="submission" date="2019-08" db="EMBL/GenBank/DDBJ databases">
        <title>In-depth cultivation of the pig gut microbiome towards novel bacterial diversity and tailored functional studies.</title>
        <authorList>
            <person name="Wylensek D."/>
            <person name="Hitch T.C.A."/>
            <person name="Clavel T."/>
        </authorList>
    </citation>
    <scope>NUCLEOTIDE SEQUENCE [LARGE SCALE GENOMIC DNA]</scope>
    <source>
        <strain evidence="2 3">CA-Schmier-601-WT-3</strain>
    </source>
</reference>
<dbReference type="InterPro" id="IPR001347">
    <property type="entry name" value="SIS_dom"/>
</dbReference>
<keyword evidence="3" id="KW-1185">Reference proteome</keyword>
<dbReference type="GO" id="GO:0003700">
    <property type="term" value="F:DNA-binding transcription factor activity"/>
    <property type="evidence" value="ECO:0007669"/>
    <property type="project" value="InterPro"/>
</dbReference>
<dbReference type="InterPro" id="IPR009057">
    <property type="entry name" value="Homeodomain-like_sf"/>
</dbReference>
<dbReference type="Gene3D" id="1.10.10.10">
    <property type="entry name" value="Winged helix-like DNA-binding domain superfamily/Winged helix DNA-binding domain"/>
    <property type="match status" value="1"/>
</dbReference>
<dbReference type="RefSeq" id="WP_154514816.1">
    <property type="nucleotide sequence ID" value="NZ_VUNM01000006.1"/>
</dbReference>
<dbReference type="Pfam" id="PF01380">
    <property type="entry name" value="SIS"/>
    <property type="match status" value="1"/>
</dbReference>
<dbReference type="Gene3D" id="3.40.50.10490">
    <property type="entry name" value="Glucose-6-phosphate isomerase like protein, domain 1"/>
    <property type="match status" value="1"/>
</dbReference>
<dbReference type="GO" id="GO:0097367">
    <property type="term" value="F:carbohydrate derivative binding"/>
    <property type="evidence" value="ECO:0007669"/>
    <property type="project" value="InterPro"/>
</dbReference>
<dbReference type="InterPro" id="IPR035472">
    <property type="entry name" value="RpiR-like_SIS"/>
</dbReference>
<accession>A0A844FS43</accession>
<dbReference type="InterPro" id="IPR046348">
    <property type="entry name" value="SIS_dom_sf"/>
</dbReference>
<dbReference type="SUPFAM" id="SSF46689">
    <property type="entry name" value="Homeodomain-like"/>
    <property type="match status" value="1"/>
</dbReference>
<dbReference type="SUPFAM" id="SSF53697">
    <property type="entry name" value="SIS domain"/>
    <property type="match status" value="1"/>
</dbReference>
<feature type="domain" description="SIS" evidence="1">
    <location>
        <begin position="99"/>
        <end position="236"/>
    </location>
</feature>
<dbReference type="EMBL" id="VUNM01000006">
    <property type="protein sequence ID" value="MST88801.1"/>
    <property type="molecule type" value="Genomic_DNA"/>
</dbReference>
<organism evidence="2 3">
    <name type="scientific">Sharpea porci</name>
    <dbReference type="NCBI Taxonomy" id="2652286"/>
    <lineage>
        <taxon>Bacteria</taxon>
        <taxon>Bacillati</taxon>
        <taxon>Bacillota</taxon>
        <taxon>Erysipelotrichia</taxon>
        <taxon>Erysipelotrichales</taxon>
        <taxon>Coprobacillaceae</taxon>
        <taxon>Sharpea</taxon>
    </lineage>
</organism>
<evidence type="ECO:0000259" key="1">
    <source>
        <dbReference type="PROSITE" id="PS51464"/>
    </source>
</evidence>
<dbReference type="GO" id="GO:0003677">
    <property type="term" value="F:DNA binding"/>
    <property type="evidence" value="ECO:0007669"/>
    <property type="project" value="InterPro"/>
</dbReference>
<dbReference type="PROSITE" id="PS51464">
    <property type="entry name" value="SIS"/>
    <property type="match status" value="1"/>
</dbReference>
<dbReference type="Proteomes" id="UP000442619">
    <property type="component" value="Unassembled WGS sequence"/>
</dbReference>
<dbReference type="InterPro" id="IPR036388">
    <property type="entry name" value="WH-like_DNA-bd_sf"/>
</dbReference>
<dbReference type="PANTHER" id="PTHR30514">
    <property type="entry name" value="GLUCOKINASE"/>
    <property type="match status" value="1"/>
</dbReference>
<dbReference type="GO" id="GO:1901135">
    <property type="term" value="P:carbohydrate derivative metabolic process"/>
    <property type="evidence" value="ECO:0007669"/>
    <property type="project" value="InterPro"/>
</dbReference>